<dbReference type="InterPro" id="IPR036388">
    <property type="entry name" value="WH-like_DNA-bd_sf"/>
</dbReference>
<proteinExistence type="predicted"/>
<dbReference type="PANTHER" id="PTHR16305">
    <property type="entry name" value="TESTICULAR SOLUBLE ADENYLYL CYCLASE"/>
    <property type="match status" value="1"/>
</dbReference>
<accession>A0ABU2NJG6</accession>
<keyword evidence="5" id="KW-1185">Reference proteome</keyword>
<dbReference type="Pfam" id="PF13191">
    <property type="entry name" value="AAA_16"/>
    <property type="match status" value="1"/>
</dbReference>
<dbReference type="InterPro" id="IPR041664">
    <property type="entry name" value="AAA_16"/>
</dbReference>
<dbReference type="Gene3D" id="1.10.10.10">
    <property type="entry name" value="Winged helix-like DNA-binding domain superfamily/Winged helix DNA-binding domain"/>
    <property type="match status" value="1"/>
</dbReference>
<dbReference type="SUPFAM" id="SSF46894">
    <property type="entry name" value="C-terminal effector domain of the bipartite response regulators"/>
    <property type="match status" value="1"/>
</dbReference>
<name>A0ABU2NJG6_9PSEU</name>
<dbReference type="SMART" id="SM00028">
    <property type="entry name" value="TPR"/>
    <property type="match status" value="2"/>
</dbReference>
<dbReference type="InterPro" id="IPR000792">
    <property type="entry name" value="Tscrpt_reg_LuxR_C"/>
</dbReference>
<gene>
    <name evidence="4" type="ORF">RM445_29125</name>
</gene>
<sequence length="945" mass="100552">MSAVRCPTIIGRSAELSALQAAVAAARLGRGGTLALVGPPGIGKSRLTRQAAATAQAWDMPVLVGRGVEAGGSTAFRPLGEALLAGLRRRPEPTDPELVPFRPALGRFIPQWRTATTGDDSLVVLGEAVLRLLAALAGEHGLVLVLEDLHWADPETLAVLEYLADNLAEERVLLLVTTRDEHCPAVGLVRALAERHTCSELTLASLDISEVDAMAVACLGADVPTDLLAVLRRRTGGIPLLVEELLTAGANSAAVVPATVAELVAGRVNALHPAHRRCVEAAAVLGARFDWRLLPSMVQTTDADVHAALRAAIRAGLVQAQQGDRFTFHHALSRDAILDALLPPERVEWARRGFAAVTASHPELDSEWGDLAADLALRAGDAERGAVILVEAGRRNLAQGALASAETVLRRAAALVAKDSAVAADADEVLSEVLVQAGKTDDAVTVTTRIIRRLRRTAGTHRALAEAHLRLARVHATAGEWTAAAAQIDSVDPHSVDEDLRLQITLAAAQVALGGARFDDARGLATNVFGASERAGAWEVMCQALLVLGRIARRGDLASSEELFERAQAVAESAGLAVVAARALYEIAISDAQESLRLDRLDAARERARSLGDIAAVAVLDLQRAATFATRWEPEPMMEAVRLCVSASRRFRLATLPKALVFAGVAQIDLGRPAEAETSLAEALRLAPEDLHLLGEVWGVRAHASLTAADNSRALEHLRRAMQAYSRQPNEVTGSPWIGLWVLLSLVADPNLAVPPSPPDPITNRWNRGLIRFADAVALGRTGDAVAAAAAFAEADSQLRKPVDVLWHRLQARRLTAAAAIADGWGDPVKWASEDLPLLEARGQQQLAAAVRGLLRRAGAVVPRRGRGNTNMPATLRAFGVTNREADVLVLVGEGRANREIAERLFLSPRTIEKHVERLLAKTGTRRRTELVAYAARILGAPPAS</sequence>
<dbReference type="SUPFAM" id="SSF52540">
    <property type="entry name" value="P-loop containing nucleoside triphosphate hydrolases"/>
    <property type="match status" value="1"/>
</dbReference>
<evidence type="ECO:0000313" key="4">
    <source>
        <dbReference type="EMBL" id="MDT0353563.1"/>
    </source>
</evidence>
<evidence type="ECO:0000259" key="3">
    <source>
        <dbReference type="PROSITE" id="PS50043"/>
    </source>
</evidence>
<keyword evidence="2" id="KW-0067">ATP-binding</keyword>
<organism evidence="4 5">
    <name type="scientific">Pseudonocardia charpentierae</name>
    <dbReference type="NCBI Taxonomy" id="3075545"/>
    <lineage>
        <taxon>Bacteria</taxon>
        <taxon>Bacillati</taxon>
        <taxon>Actinomycetota</taxon>
        <taxon>Actinomycetes</taxon>
        <taxon>Pseudonocardiales</taxon>
        <taxon>Pseudonocardiaceae</taxon>
        <taxon>Pseudonocardia</taxon>
    </lineage>
</organism>
<reference evidence="5" key="1">
    <citation type="submission" date="2023-07" db="EMBL/GenBank/DDBJ databases">
        <title>30 novel species of actinomycetes from the DSMZ collection.</title>
        <authorList>
            <person name="Nouioui I."/>
        </authorList>
    </citation>
    <scope>NUCLEOTIDE SEQUENCE [LARGE SCALE GENOMIC DNA]</scope>
    <source>
        <strain evidence="5">DSM 45834</strain>
    </source>
</reference>
<evidence type="ECO:0000256" key="1">
    <source>
        <dbReference type="ARBA" id="ARBA00022741"/>
    </source>
</evidence>
<dbReference type="PROSITE" id="PS50043">
    <property type="entry name" value="HTH_LUXR_2"/>
    <property type="match status" value="1"/>
</dbReference>
<dbReference type="Pfam" id="PF00196">
    <property type="entry name" value="GerE"/>
    <property type="match status" value="1"/>
</dbReference>
<evidence type="ECO:0000313" key="5">
    <source>
        <dbReference type="Proteomes" id="UP001183202"/>
    </source>
</evidence>
<dbReference type="PRINTS" id="PR00038">
    <property type="entry name" value="HTHLUXR"/>
</dbReference>
<comment type="caution">
    <text evidence="4">The sequence shown here is derived from an EMBL/GenBank/DDBJ whole genome shotgun (WGS) entry which is preliminary data.</text>
</comment>
<keyword evidence="1" id="KW-0547">Nucleotide-binding</keyword>
<dbReference type="EMBL" id="JAVREJ010000036">
    <property type="protein sequence ID" value="MDT0353563.1"/>
    <property type="molecule type" value="Genomic_DNA"/>
</dbReference>
<evidence type="ECO:0000256" key="2">
    <source>
        <dbReference type="ARBA" id="ARBA00022840"/>
    </source>
</evidence>
<dbReference type="SUPFAM" id="SSF48452">
    <property type="entry name" value="TPR-like"/>
    <property type="match status" value="1"/>
</dbReference>
<dbReference type="Gene3D" id="3.40.50.300">
    <property type="entry name" value="P-loop containing nucleotide triphosphate hydrolases"/>
    <property type="match status" value="1"/>
</dbReference>
<dbReference type="PANTHER" id="PTHR16305:SF35">
    <property type="entry name" value="TRANSCRIPTIONAL ACTIVATOR DOMAIN"/>
    <property type="match status" value="1"/>
</dbReference>
<protein>
    <submittedName>
        <fullName evidence="4">AAA family ATPase</fullName>
    </submittedName>
</protein>
<dbReference type="Gene3D" id="1.25.40.10">
    <property type="entry name" value="Tetratricopeptide repeat domain"/>
    <property type="match status" value="2"/>
</dbReference>
<dbReference type="InterPro" id="IPR011990">
    <property type="entry name" value="TPR-like_helical_dom_sf"/>
</dbReference>
<dbReference type="CDD" id="cd06170">
    <property type="entry name" value="LuxR_C_like"/>
    <property type="match status" value="1"/>
</dbReference>
<dbReference type="SMART" id="SM00421">
    <property type="entry name" value="HTH_LUXR"/>
    <property type="match status" value="1"/>
</dbReference>
<dbReference type="InterPro" id="IPR019734">
    <property type="entry name" value="TPR_rpt"/>
</dbReference>
<dbReference type="RefSeq" id="WP_311560076.1">
    <property type="nucleotide sequence ID" value="NZ_JAVREJ010000036.1"/>
</dbReference>
<dbReference type="Proteomes" id="UP001183202">
    <property type="component" value="Unassembled WGS sequence"/>
</dbReference>
<dbReference type="PROSITE" id="PS00622">
    <property type="entry name" value="HTH_LUXR_1"/>
    <property type="match status" value="1"/>
</dbReference>
<dbReference type="InterPro" id="IPR027417">
    <property type="entry name" value="P-loop_NTPase"/>
</dbReference>
<dbReference type="InterPro" id="IPR016032">
    <property type="entry name" value="Sig_transdc_resp-reg_C-effctor"/>
</dbReference>
<feature type="domain" description="HTH luxR-type" evidence="3">
    <location>
        <begin position="874"/>
        <end position="939"/>
    </location>
</feature>